<evidence type="ECO:0000313" key="3">
    <source>
        <dbReference type="EMBL" id="KAE8990212.1"/>
    </source>
</evidence>
<feature type="signal peptide" evidence="1">
    <location>
        <begin position="1"/>
        <end position="21"/>
    </location>
</feature>
<accession>A0A6A3J782</accession>
<feature type="chain" id="PRO_5036164520" evidence="1">
    <location>
        <begin position="22"/>
        <end position="54"/>
    </location>
</feature>
<dbReference type="Proteomes" id="UP000435112">
    <property type="component" value="Unassembled WGS sequence"/>
</dbReference>
<keyword evidence="1" id="KW-0732">Signal</keyword>
<gene>
    <name evidence="2" type="ORF">PR001_g23406</name>
    <name evidence="3" type="ORF">PR002_g21220</name>
</gene>
<protein>
    <submittedName>
        <fullName evidence="3">Uncharacterized protein</fullName>
    </submittedName>
</protein>
<dbReference type="EMBL" id="QXFV01002769">
    <property type="protein sequence ID" value="KAE8983590.1"/>
    <property type="molecule type" value="Genomic_DNA"/>
</dbReference>
<proteinExistence type="predicted"/>
<evidence type="ECO:0000313" key="5">
    <source>
        <dbReference type="Proteomes" id="UP000435112"/>
    </source>
</evidence>
<comment type="caution">
    <text evidence="3">The sequence shown here is derived from an EMBL/GenBank/DDBJ whole genome shotgun (WGS) entry which is preliminary data.</text>
</comment>
<dbReference type="EMBL" id="QXFU01002116">
    <property type="protein sequence ID" value="KAE8990212.1"/>
    <property type="molecule type" value="Genomic_DNA"/>
</dbReference>
<organism evidence="3 5">
    <name type="scientific">Phytophthora rubi</name>
    <dbReference type="NCBI Taxonomy" id="129364"/>
    <lineage>
        <taxon>Eukaryota</taxon>
        <taxon>Sar</taxon>
        <taxon>Stramenopiles</taxon>
        <taxon>Oomycota</taxon>
        <taxon>Peronosporomycetes</taxon>
        <taxon>Peronosporales</taxon>
        <taxon>Peronosporaceae</taxon>
        <taxon>Phytophthora</taxon>
    </lineage>
</organism>
<evidence type="ECO:0000256" key="1">
    <source>
        <dbReference type="SAM" id="SignalP"/>
    </source>
</evidence>
<evidence type="ECO:0000313" key="2">
    <source>
        <dbReference type="EMBL" id="KAE8983590.1"/>
    </source>
</evidence>
<dbReference type="AlphaFoldDB" id="A0A6A3J782"/>
<name>A0A6A3J782_9STRA</name>
<evidence type="ECO:0000313" key="4">
    <source>
        <dbReference type="Proteomes" id="UP000429607"/>
    </source>
</evidence>
<reference evidence="4 5" key="1">
    <citation type="submission" date="2018-09" db="EMBL/GenBank/DDBJ databases">
        <title>Genomic investigation of the strawberry pathogen Phytophthora fragariae indicates pathogenicity is determined by transcriptional variation in three key races.</title>
        <authorList>
            <person name="Adams T.M."/>
            <person name="Armitage A.D."/>
            <person name="Sobczyk M.K."/>
            <person name="Bates H.J."/>
            <person name="Dunwell J.M."/>
            <person name="Nellist C.F."/>
            <person name="Harrison R.J."/>
        </authorList>
    </citation>
    <scope>NUCLEOTIDE SEQUENCE [LARGE SCALE GENOMIC DNA]</scope>
    <source>
        <strain evidence="2 4">SCRP249</strain>
        <strain evidence="3 5">SCRP324</strain>
    </source>
</reference>
<sequence>MILHDIFVWLRQILAVCQTTALIFDQQGHLVRLLRSRTICIMYVEKILKMSLHP</sequence>
<dbReference type="Proteomes" id="UP000429607">
    <property type="component" value="Unassembled WGS sequence"/>
</dbReference>